<evidence type="ECO:0008006" key="4">
    <source>
        <dbReference type="Google" id="ProtNLM"/>
    </source>
</evidence>
<evidence type="ECO:0000313" key="3">
    <source>
        <dbReference type="Proteomes" id="UP000540519"/>
    </source>
</evidence>
<reference evidence="2 3" key="1">
    <citation type="journal article" date="2019" name="Mar. Drugs">
        <title>Comparative Genomics and CAZyme Genome Repertoires of Marine Zobellia amurskyensis KMM 3526(T) and Zobellia laminariae KMM 3676(T).</title>
        <authorList>
            <person name="Chernysheva N."/>
            <person name="Bystritskaya E."/>
            <person name="Stenkova A."/>
            <person name="Golovkin I."/>
            <person name="Nedashkovskaya O."/>
            <person name="Isaeva M."/>
        </authorList>
    </citation>
    <scope>NUCLEOTIDE SEQUENCE [LARGE SCALE GENOMIC DNA]</scope>
    <source>
        <strain evidence="2 3">KMM 3526</strain>
    </source>
</reference>
<name>A0A7X3CZX9_9FLAO</name>
<sequence length="157" mass="17717">MYPYSKFISCVDTLALIPRLFIPKKITIMLMLLTIPVLSSSQSLTITGNVIEEESSIKIAGAIVTIEGTAFVESTNSNGEFNFNQNIPEGEHVVTVTKDGYEKVFFLINVVKGKKLVVDAVKMEMTKQERKKRKKTEKKKKAKLRTPPKRVKNKIKN</sequence>
<dbReference type="AlphaFoldDB" id="A0A7X3CZX9"/>
<feature type="compositionally biased region" description="Basic residues" evidence="1">
    <location>
        <begin position="129"/>
        <end position="157"/>
    </location>
</feature>
<organism evidence="2 3">
    <name type="scientific">Zobellia amurskyensis</name>
    <dbReference type="NCBI Taxonomy" id="248905"/>
    <lineage>
        <taxon>Bacteria</taxon>
        <taxon>Pseudomonadati</taxon>
        <taxon>Bacteroidota</taxon>
        <taxon>Flavobacteriia</taxon>
        <taxon>Flavobacteriales</taxon>
        <taxon>Flavobacteriaceae</taxon>
        <taxon>Zobellia</taxon>
    </lineage>
</organism>
<dbReference type="SUPFAM" id="SSF49464">
    <property type="entry name" value="Carboxypeptidase regulatory domain-like"/>
    <property type="match status" value="1"/>
</dbReference>
<gene>
    <name evidence="2" type="ORF">D9O36_02490</name>
</gene>
<dbReference type="OrthoDB" id="8727862at2"/>
<dbReference type="Gene3D" id="2.60.40.1120">
    <property type="entry name" value="Carboxypeptidase-like, regulatory domain"/>
    <property type="match status" value="1"/>
</dbReference>
<keyword evidence="3" id="KW-1185">Reference proteome</keyword>
<evidence type="ECO:0000313" key="2">
    <source>
        <dbReference type="EMBL" id="MUH34699.1"/>
    </source>
</evidence>
<dbReference type="Proteomes" id="UP000540519">
    <property type="component" value="Unassembled WGS sequence"/>
</dbReference>
<dbReference type="RefSeq" id="WP_155598702.1">
    <property type="nucleotide sequence ID" value="NZ_RCNR01000003.1"/>
</dbReference>
<dbReference type="InterPro" id="IPR008969">
    <property type="entry name" value="CarboxyPept-like_regulatory"/>
</dbReference>
<dbReference type="EMBL" id="RCNR01000003">
    <property type="protein sequence ID" value="MUH34699.1"/>
    <property type="molecule type" value="Genomic_DNA"/>
</dbReference>
<proteinExistence type="predicted"/>
<protein>
    <recommendedName>
        <fullName evidence="4">Carboxypeptidase-like protein</fullName>
    </recommendedName>
</protein>
<accession>A0A7X3CZX9</accession>
<dbReference type="Pfam" id="PF13620">
    <property type="entry name" value="CarboxypepD_reg"/>
    <property type="match status" value="1"/>
</dbReference>
<comment type="caution">
    <text evidence="2">The sequence shown here is derived from an EMBL/GenBank/DDBJ whole genome shotgun (WGS) entry which is preliminary data.</text>
</comment>
<evidence type="ECO:0000256" key="1">
    <source>
        <dbReference type="SAM" id="MobiDB-lite"/>
    </source>
</evidence>
<feature type="region of interest" description="Disordered" evidence="1">
    <location>
        <begin position="127"/>
        <end position="157"/>
    </location>
</feature>